<dbReference type="STRING" id="4781.A0A0P1AJQ9"/>
<sequence length="140" mass="15391">MAIEVKCGNLLSERLQLCCCVKLHIQMHEGRNVFGVQRSGQCGIDDGKKPQKFSVDVNDEDVERFQKAVFTAVSHSLPATVIAADLTVYANRSTFEMKRPLNPEFGIGAFGLSQSDALIVVAPYSRDENGGSPWNMLAEE</sequence>
<organism evidence="1 2">
    <name type="scientific">Plasmopara halstedii</name>
    <name type="common">Downy mildew of sunflower</name>
    <dbReference type="NCBI Taxonomy" id="4781"/>
    <lineage>
        <taxon>Eukaryota</taxon>
        <taxon>Sar</taxon>
        <taxon>Stramenopiles</taxon>
        <taxon>Oomycota</taxon>
        <taxon>Peronosporomycetes</taxon>
        <taxon>Peronosporales</taxon>
        <taxon>Peronosporaceae</taxon>
        <taxon>Plasmopara</taxon>
    </lineage>
</organism>
<reference evidence="2" key="1">
    <citation type="submission" date="2014-09" db="EMBL/GenBank/DDBJ databases">
        <authorList>
            <person name="Sharma Rahul"/>
            <person name="Thines Marco"/>
        </authorList>
    </citation>
    <scope>NUCLEOTIDE SEQUENCE [LARGE SCALE GENOMIC DNA]</scope>
</reference>
<dbReference type="GeneID" id="36406982"/>
<evidence type="ECO:0000313" key="2">
    <source>
        <dbReference type="Proteomes" id="UP000054928"/>
    </source>
</evidence>
<dbReference type="Proteomes" id="UP000054928">
    <property type="component" value="Unassembled WGS sequence"/>
</dbReference>
<dbReference type="OrthoDB" id="125058at2759"/>
<name>A0A0P1AJQ9_PLAHL</name>
<protein>
    <submittedName>
        <fullName evidence="1">Uncharacterized protein</fullName>
    </submittedName>
</protein>
<evidence type="ECO:0000313" key="1">
    <source>
        <dbReference type="EMBL" id="CEG41592.1"/>
    </source>
</evidence>
<accession>A0A0P1AJQ9</accession>
<dbReference type="RefSeq" id="XP_024577961.1">
    <property type="nucleotide sequence ID" value="XM_024727378.1"/>
</dbReference>
<dbReference type="AlphaFoldDB" id="A0A0P1AJQ9"/>
<keyword evidence="2" id="KW-1185">Reference proteome</keyword>
<dbReference type="EMBL" id="CCYD01000553">
    <property type="protein sequence ID" value="CEG41592.1"/>
    <property type="molecule type" value="Genomic_DNA"/>
</dbReference>
<proteinExistence type="predicted"/>